<reference evidence="1 2" key="1">
    <citation type="submission" date="2018-04" db="EMBL/GenBank/DDBJ databases">
        <authorList>
            <person name="Huttner S."/>
            <person name="Dainat J."/>
        </authorList>
    </citation>
    <scope>NUCLEOTIDE SEQUENCE [LARGE SCALE GENOMIC DNA]</scope>
</reference>
<evidence type="ECO:0000313" key="1">
    <source>
        <dbReference type="EMBL" id="SPQ26764.1"/>
    </source>
</evidence>
<proteinExistence type="predicted"/>
<dbReference type="EMBL" id="OUUZ01000018">
    <property type="protein sequence ID" value="SPQ26764.1"/>
    <property type="molecule type" value="Genomic_DNA"/>
</dbReference>
<name>A0A3S5CXU0_9PEZI</name>
<sequence length="44" mass="4590">MFLGTRNPSASYAASFLLSSSLGTWPAARARPRLLHSAANATGI</sequence>
<organism evidence="1 2">
    <name type="scientific">Thermothielavioides terrestris</name>
    <dbReference type="NCBI Taxonomy" id="2587410"/>
    <lineage>
        <taxon>Eukaryota</taxon>
        <taxon>Fungi</taxon>
        <taxon>Dikarya</taxon>
        <taxon>Ascomycota</taxon>
        <taxon>Pezizomycotina</taxon>
        <taxon>Sordariomycetes</taxon>
        <taxon>Sordariomycetidae</taxon>
        <taxon>Sordariales</taxon>
        <taxon>Chaetomiaceae</taxon>
        <taxon>Thermothielavioides</taxon>
    </lineage>
</organism>
<dbReference type="AlphaFoldDB" id="A0A3S5CXU0"/>
<evidence type="ECO:0000313" key="2">
    <source>
        <dbReference type="Proteomes" id="UP000289323"/>
    </source>
</evidence>
<accession>A0A3S5CXU0</accession>
<dbReference type="Proteomes" id="UP000289323">
    <property type="component" value="Unassembled WGS sequence"/>
</dbReference>
<protein>
    <submittedName>
        <fullName evidence="1">B46cb7d9-49be-44ac-b6e6-e1fca433f9d3</fullName>
    </submittedName>
</protein>
<gene>
    <name evidence="1" type="ORF">TT172_LOCUS9183</name>
</gene>